<accession>A0AAP0P1Q9</accession>
<evidence type="ECO:0000313" key="3">
    <source>
        <dbReference type="Proteomes" id="UP001417504"/>
    </source>
</evidence>
<gene>
    <name evidence="2" type="ORF">Sjap_013888</name>
</gene>
<dbReference type="AlphaFoldDB" id="A0AAP0P1Q9"/>
<name>A0AAP0P1Q9_9MAGN</name>
<evidence type="ECO:0000313" key="2">
    <source>
        <dbReference type="EMBL" id="KAK9124286.1"/>
    </source>
</evidence>
<reference evidence="2 3" key="1">
    <citation type="submission" date="2024-01" db="EMBL/GenBank/DDBJ databases">
        <title>Genome assemblies of Stephania.</title>
        <authorList>
            <person name="Yang L."/>
        </authorList>
    </citation>
    <scope>NUCLEOTIDE SEQUENCE [LARGE SCALE GENOMIC DNA]</scope>
    <source>
        <strain evidence="2">QJT</strain>
        <tissue evidence="2">Leaf</tissue>
    </source>
</reference>
<sequence length="66" mass="7656">MSYLATSRFMNIATLCMCLFFSLTDHQPVAWDSHRDTSTRLRHVTEVSRRERCRASSYVQAKELGS</sequence>
<comment type="caution">
    <text evidence="2">The sequence shown here is derived from an EMBL/GenBank/DDBJ whole genome shotgun (WGS) entry which is preliminary data.</text>
</comment>
<proteinExistence type="predicted"/>
<organism evidence="2 3">
    <name type="scientific">Stephania japonica</name>
    <dbReference type="NCBI Taxonomy" id="461633"/>
    <lineage>
        <taxon>Eukaryota</taxon>
        <taxon>Viridiplantae</taxon>
        <taxon>Streptophyta</taxon>
        <taxon>Embryophyta</taxon>
        <taxon>Tracheophyta</taxon>
        <taxon>Spermatophyta</taxon>
        <taxon>Magnoliopsida</taxon>
        <taxon>Ranunculales</taxon>
        <taxon>Menispermaceae</taxon>
        <taxon>Menispermoideae</taxon>
        <taxon>Cissampelideae</taxon>
        <taxon>Stephania</taxon>
    </lineage>
</organism>
<evidence type="ECO:0000256" key="1">
    <source>
        <dbReference type="SAM" id="SignalP"/>
    </source>
</evidence>
<dbReference type="EMBL" id="JBBNAE010000005">
    <property type="protein sequence ID" value="KAK9124286.1"/>
    <property type="molecule type" value="Genomic_DNA"/>
</dbReference>
<keyword evidence="1" id="KW-0732">Signal</keyword>
<protein>
    <recommendedName>
        <fullName evidence="4">Secreted protein</fullName>
    </recommendedName>
</protein>
<feature type="chain" id="PRO_5042969028" description="Secreted protein" evidence="1">
    <location>
        <begin position="27"/>
        <end position="66"/>
    </location>
</feature>
<feature type="signal peptide" evidence="1">
    <location>
        <begin position="1"/>
        <end position="26"/>
    </location>
</feature>
<keyword evidence="3" id="KW-1185">Reference proteome</keyword>
<dbReference type="Proteomes" id="UP001417504">
    <property type="component" value="Unassembled WGS sequence"/>
</dbReference>
<evidence type="ECO:0008006" key="4">
    <source>
        <dbReference type="Google" id="ProtNLM"/>
    </source>
</evidence>